<evidence type="ECO:0000313" key="2">
    <source>
        <dbReference type="EMBL" id="PYH72275.1"/>
    </source>
</evidence>
<evidence type="ECO:0000313" key="3">
    <source>
        <dbReference type="Proteomes" id="UP000248405"/>
    </source>
</evidence>
<feature type="transmembrane region" description="Helical" evidence="1">
    <location>
        <begin position="152"/>
        <end position="174"/>
    </location>
</feature>
<dbReference type="AlphaFoldDB" id="A0A319BHP8"/>
<organism evidence="2 3">
    <name type="scientific">Aspergillus vadensis (strain CBS 113365 / IMI 142717 / IBT 24658)</name>
    <dbReference type="NCBI Taxonomy" id="1448311"/>
    <lineage>
        <taxon>Eukaryota</taxon>
        <taxon>Fungi</taxon>
        <taxon>Dikarya</taxon>
        <taxon>Ascomycota</taxon>
        <taxon>Pezizomycotina</taxon>
        <taxon>Eurotiomycetes</taxon>
        <taxon>Eurotiomycetidae</taxon>
        <taxon>Eurotiales</taxon>
        <taxon>Aspergillaceae</taxon>
        <taxon>Aspergillus</taxon>
        <taxon>Aspergillus subgen. Circumdati</taxon>
    </lineage>
</organism>
<keyword evidence="1" id="KW-0812">Transmembrane</keyword>
<evidence type="ECO:0000256" key="1">
    <source>
        <dbReference type="SAM" id="Phobius"/>
    </source>
</evidence>
<protein>
    <submittedName>
        <fullName evidence="2">Uncharacterized protein</fullName>
    </submittedName>
</protein>
<proteinExistence type="predicted"/>
<reference evidence="2" key="1">
    <citation type="submission" date="2016-12" db="EMBL/GenBank/DDBJ databases">
        <title>The genomes of Aspergillus section Nigri reveals drivers in fungal speciation.</title>
        <authorList>
            <consortium name="DOE Joint Genome Institute"/>
            <person name="Vesth T.C."/>
            <person name="Nybo J."/>
            <person name="Theobald S."/>
            <person name="Brandl J."/>
            <person name="Frisvad J.C."/>
            <person name="Nielsen K.F."/>
            <person name="Lyhne E.K."/>
            <person name="Kogle M.E."/>
            <person name="Kuo A."/>
            <person name="Riley R."/>
            <person name="Clum A."/>
            <person name="Nolan M."/>
            <person name="Lipzen A."/>
            <person name="Salamov A."/>
            <person name="Henrissat B."/>
            <person name="Wiebenga A."/>
            <person name="De Vries R.P."/>
            <person name="Grigoriev I.V."/>
            <person name="Mortensen U.H."/>
            <person name="Andersen M.R."/>
            <person name="Baker S.E."/>
        </authorList>
    </citation>
    <scope>NUCLEOTIDE SEQUENCE [LARGE SCALE GENOMIC DNA]</scope>
    <source>
        <strain evidence="2">CBS 113365</strain>
    </source>
</reference>
<keyword evidence="3" id="KW-1185">Reference proteome</keyword>
<sequence length="176" mass="19831">MHAVETLEDVTQTCTCREPRLSRFCRNLIHRDLTVKLPRVSIYPFLEVIQNKAASSSVTMPGNTGRRTSGTALIKHDCGIARDKSDTWQCNFALEGDSSVDSRNAQPFHFLFKVRLCNPAGPRVTSGWPVTLVGDPTLHWLIERMRRAAHPLYYLLLIYLFLLAIVSGLGYLAMIN</sequence>
<keyword evidence="1" id="KW-1133">Transmembrane helix</keyword>
<keyword evidence="1" id="KW-0472">Membrane</keyword>
<gene>
    <name evidence="2" type="ORF">BO88DRAFT_209745</name>
</gene>
<accession>A0A319BHP8</accession>
<dbReference type="RefSeq" id="XP_025566069.1">
    <property type="nucleotide sequence ID" value="XM_025701917.1"/>
</dbReference>
<name>A0A319BHP8_ASPVC</name>
<dbReference type="EMBL" id="KZ821617">
    <property type="protein sequence ID" value="PYH72275.1"/>
    <property type="molecule type" value="Genomic_DNA"/>
</dbReference>
<dbReference type="GeneID" id="37206509"/>
<dbReference type="Proteomes" id="UP000248405">
    <property type="component" value="Unassembled WGS sequence"/>
</dbReference>